<dbReference type="HOGENOM" id="CLU_2828728_0_0_5"/>
<proteinExistence type="predicted"/>
<evidence type="ECO:0008006" key="3">
    <source>
        <dbReference type="Google" id="ProtNLM"/>
    </source>
</evidence>
<comment type="caution">
    <text evidence="1">The sequence shown here is derived from an EMBL/GenBank/DDBJ whole genome shotgun (WGS) entry which is preliminary data.</text>
</comment>
<dbReference type="Proteomes" id="UP000015347">
    <property type="component" value="Unassembled WGS sequence"/>
</dbReference>
<dbReference type="STRING" id="1123237.Salmuc_02438"/>
<name>S9QKW3_9RHOB</name>
<reference evidence="2" key="1">
    <citation type="journal article" date="2014" name="Stand. Genomic Sci.">
        <title>Genome sequence of the exopolysaccharide-producing Salipiger mucosus type strain (DSM 16094(T)), a moderately halophilic member of the Roseobacter clade.</title>
        <authorList>
            <person name="Riedel T."/>
            <person name="Spring S."/>
            <person name="Fiebig A."/>
            <person name="Petersen J."/>
            <person name="Kyrpides N.C."/>
            <person name="Goker M."/>
            <person name="Klenk H.P."/>
        </authorList>
    </citation>
    <scope>NUCLEOTIDE SEQUENCE [LARGE SCALE GENOMIC DNA]</scope>
    <source>
        <strain evidence="2">DSM 16094</strain>
    </source>
</reference>
<evidence type="ECO:0000313" key="2">
    <source>
        <dbReference type="Proteomes" id="UP000015347"/>
    </source>
</evidence>
<gene>
    <name evidence="1" type="ORF">Salmuc_02438</name>
</gene>
<dbReference type="OrthoDB" id="9952402at2"/>
<dbReference type="AlphaFoldDB" id="S9QKW3"/>
<evidence type="ECO:0000313" key="1">
    <source>
        <dbReference type="EMBL" id="EPX82071.1"/>
    </source>
</evidence>
<protein>
    <recommendedName>
        <fullName evidence="3">SPOR domain-containing protein</fullName>
    </recommendedName>
</protein>
<sequence>MSGAPYAVARLARSSDGKVVSQRYPSREAAERAARYLADKKGEPFVVLSPEKPTYPGDRSLGLFDS</sequence>
<keyword evidence="2" id="KW-1185">Reference proteome</keyword>
<accession>S9QKW3</accession>
<organism evidence="1 2">
    <name type="scientific">Salipiger mucosus DSM 16094</name>
    <dbReference type="NCBI Taxonomy" id="1123237"/>
    <lineage>
        <taxon>Bacteria</taxon>
        <taxon>Pseudomonadati</taxon>
        <taxon>Pseudomonadota</taxon>
        <taxon>Alphaproteobacteria</taxon>
        <taxon>Rhodobacterales</taxon>
        <taxon>Roseobacteraceae</taxon>
        <taxon>Salipiger</taxon>
    </lineage>
</organism>
<dbReference type="EMBL" id="APVH01000027">
    <property type="protein sequence ID" value="EPX82071.1"/>
    <property type="molecule type" value="Genomic_DNA"/>
</dbReference>
<dbReference type="RefSeq" id="WP_020038661.1">
    <property type="nucleotide sequence ID" value="NZ_KE557276.1"/>
</dbReference>